<feature type="compositionally biased region" description="Basic and acidic residues" evidence="2">
    <location>
        <begin position="164"/>
        <end position="174"/>
    </location>
</feature>
<feature type="region of interest" description="Disordered" evidence="2">
    <location>
        <begin position="164"/>
        <end position="261"/>
    </location>
</feature>
<feature type="compositionally biased region" description="Basic and acidic residues" evidence="2">
    <location>
        <begin position="243"/>
        <end position="261"/>
    </location>
</feature>
<dbReference type="GO" id="GO:0070274">
    <property type="term" value="C:RES complex"/>
    <property type="evidence" value="ECO:0007669"/>
    <property type="project" value="TreeGrafter"/>
</dbReference>
<dbReference type="PANTHER" id="PTHR31809">
    <property type="entry name" value="BUD13 HOMOLOG"/>
    <property type="match status" value="1"/>
</dbReference>
<accession>A0A7J6KQZ3</accession>
<dbReference type="GO" id="GO:0005684">
    <property type="term" value="C:U2-type spliceosomal complex"/>
    <property type="evidence" value="ECO:0007669"/>
    <property type="project" value="TreeGrafter"/>
</dbReference>
<protein>
    <submittedName>
        <fullName evidence="3">Bud site selection protein</fullName>
    </submittedName>
</protein>
<dbReference type="GO" id="GO:0000398">
    <property type="term" value="P:mRNA splicing, via spliceosome"/>
    <property type="evidence" value="ECO:0007669"/>
    <property type="project" value="TreeGrafter"/>
</dbReference>
<feature type="region of interest" description="Disordered" evidence="2">
    <location>
        <begin position="60"/>
        <end position="79"/>
    </location>
</feature>
<evidence type="ECO:0000313" key="4">
    <source>
        <dbReference type="Proteomes" id="UP000591131"/>
    </source>
</evidence>
<reference evidence="3 4" key="1">
    <citation type="submission" date="2020-04" db="EMBL/GenBank/DDBJ databases">
        <title>Perkinsus chesapeaki whole genome sequence.</title>
        <authorList>
            <person name="Bogema D.R."/>
        </authorList>
    </citation>
    <scope>NUCLEOTIDE SEQUENCE [LARGE SCALE GENOMIC DNA]</scope>
    <source>
        <strain evidence="3">ATCC PRA-425</strain>
    </source>
</reference>
<feature type="compositionally biased region" description="Acidic residues" evidence="2">
    <location>
        <begin position="178"/>
        <end position="194"/>
    </location>
</feature>
<dbReference type="OrthoDB" id="6022at2759"/>
<feature type="non-terminal residue" evidence="3">
    <location>
        <position position="402"/>
    </location>
</feature>
<dbReference type="Proteomes" id="UP000591131">
    <property type="component" value="Unassembled WGS sequence"/>
</dbReference>
<dbReference type="InterPro" id="IPR018609">
    <property type="entry name" value="Bud13"/>
</dbReference>
<sequence length="402" mass="45368">PSPATCGLDTRLVNHNTSMANGLVQRLRGFVPADEETGTLPDSALLSYFMEEMSGIIKKDKKRRRKTHKKGIKGESSSSSIMVVDETEDIPQTYNNDETAAIIDDDDVIVNDDDDMAPIVVDQWGNSLRPLRKDDLNQQRYINNKDDGDVSNIVDEAVEGRKDNSSIVIKREQGDGDTLNEEEGDRQGISDDDNNNNTVRLKEEYNDDEEEDNRRYDSDSDQSVVRDKRISIKPVDDDDDDQSPMRRDDDDESAMRRDDDWVKGLTVMSSGMTAGLVSGEDINKQMEEAKERRKIKLQHLPDEVTGKGAETVFRIGGRIVTEKEAIEEVKAKSGKNRSGRQGRRPEATKPEWAGGIKQDEILDEKAEHMARVMSESVRREGIDDIIDEELKNKQRIDDPLTL</sequence>
<comment type="caution">
    <text evidence="3">The sequence shown here is derived from an EMBL/GenBank/DDBJ whole genome shotgun (WGS) entry which is preliminary data.</text>
</comment>
<feature type="region of interest" description="Disordered" evidence="2">
    <location>
        <begin position="330"/>
        <end position="361"/>
    </location>
</feature>
<evidence type="ECO:0000256" key="1">
    <source>
        <dbReference type="ARBA" id="ARBA00011069"/>
    </source>
</evidence>
<dbReference type="AlphaFoldDB" id="A0A7J6KQZ3"/>
<feature type="compositionally biased region" description="Basic residues" evidence="2">
    <location>
        <begin position="332"/>
        <end position="342"/>
    </location>
</feature>
<comment type="similarity">
    <text evidence="1">Belongs to the CWC26 family.</text>
</comment>
<keyword evidence="4" id="KW-1185">Reference proteome</keyword>
<gene>
    <name evidence="3" type="primary">BUD13</name>
    <name evidence="3" type="ORF">FOL47_002308</name>
</gene>
<dbReference type="InterPro" id="IPR051112">
    <property type="entry name" value="CWC26_splicing_factor"/>
</dbReference>
<organism evidence="3 4">
    <name type="scientific">Perkinsus chesapeaki</name>
    <name type="common">Clam parasite</name>
    <name type="synonym">Perkinsus andrewsi</name>
    <dbReference type="NCBI Taxonomy" id="330153"/>
    <lineage>
        <taxon>Eukaryota</taxon>
        <taxon>Sar</taxon>
        <taxon>Alveolata</taxon>
        <taxon>Perkinsozoa</taxon>
        <taxon>Perkinsea</taxon>
        <taxon>Perkinsida</taxon>
        <taxon>Perkinsidae</taxon>
        <taxon>Perkinsus</taxon>
    </lineage>
</organism>
<evidence type="ECO:0000256" key="2">
    <source>
        <dbReference type="SAM" id="MobiDB-lite"/>
    </source>
</evidence>
<name>A0A7J6KQZ3_PERCH</name>
<dbReference type="Pfam" id="PF09736">
    <property type="entry name" value="Bud13"/>
    <property type="match status" value="1"/>
</dbReference>
<feature type="compositionally biased region" description="Basic and acidic residues" evidence="2">
    <location>
        <begin position="212"/>
        <end position="230"/>
    </location>
</feature>
<feature type="compositionally biased region" description="Basic residues" evidence="2">
    <location>
        <begin position="60"/>
        <end position="71"/>
    </location>
</feature>
<dbReference type="PANTHER" id="PTHR31809:SF0">
    <property type="entry name" value="BUD13 HOMOLOG"/>
    <property type="match status" value="1"/>
</dbReference>
<proteinExistence type="inferred from homology"/>
<evidence type="ECO:0000313" key="3">
    <source>
        <dbReference type="EMBL" id="KAF4649232.1"/>
    </source>
</evidence>
<dbReference type="EMBL" id="JAAPAO010001614">
    <property type="protein sequence ID" value="KAF4649232.1"/>
    <property type="molecule type" value="Genomic_DNA"/>
</dbReference>
<dbReference type="GO" id="GO:0003723">
    <property type="term" value="F:RNA binding"/>
    <property type="evidence" value="ECO:0007669"/>
    <property type="project" value="TreeGrafter"/>
</dbReference>